<dbReference type="STRING" id="471856.Jden_0135"/>
<evidence type="ECO:0000313" key="3">
    <source>
        <dbReference type="Proteomes" id="UP000000628"/>
    </source>
</evidence>
<reference evidence="2 3" key="1">
    <citation type="journal article" date="2009" name="Stand. Genomic Sci.">
        <title>Complete genome sequence of Jonesia denitrificans type strain (Prevot 55134).</title>
        <authorList>
            <person name="Pukall R."/>
            <person name="Gehrich-Schroter G."/>
            <person name="Lapidus A."/>
            <person name="Nolan M."/>
            <person name="Glavina Del Rio T."/>
            <person name="Lucas S."/>
            <person name="Chen F."/>
            <person name="Tice H."/>
            <person name="Pitluck S."/>
            <person name="Cheng J.F."/>
            <person name="Copeland A."/>
            <person name="Saunders E."/>
            <person name="Brettin T."/>
            <person name="Detter J.C."/>
            <person name="Bruce D."/>
            <person name="Goodwin L."/>
            <person name="Pati A."/>
            <person name="Ivanova N."/>
            <person name="Mavromatis K."/>
            <person name="Ovchinnikova G."/>
            <person name="Chen A."/>
            <person name="Palaniappan K."/>
            <person name="Land M."/>
            <person name="Hauser L."/>
            <person name="Chang Y.J."/>
            <person name="Jeffries C.D."/>
            <person name="Chain P."/>
            <person name="Goker M."/>
            <person name="Bristow J."/>
            <person name="Eisen J.A."/>
            <person name="Markowitz V."/>
            <person name="Hugenholtz P."/>
            <person name="Kyrpides N.C."/>
            <person name="Klenk H.P."/>
            <person name="Han C."/>
        </authorList>
    </citation>
    <scope>NUCLEOTIDE SEQUENCE [LARGE SCALE GENOMIC DNA]</scope>
    <source>
        <strain evidence="3">ATCC 14870 / DSM 20603 / BCRC 15368 / CIP 55.134 / JCM 11481 / NBRC 15587 / NCTC 10816 / Prevot 55134</strain>
    </source>
</reference>
<gene>
    <name evidence="2" type="ordered locus">Jden_0135</name>
</gene>
<feature type="transmembrane region" description="Helical" evidence="1">
    <location>
        <begin position="91"/>
        <end position="112"/>
    </location>
</feature>
<organism evidence="2 3">
    <name type="scientific">Jonesia denitrificans (strain ATCC 14870 / DSM 20603 / BCRC 15368 / CIP 55.134 / JCM 11481 / NBRC 15587 / NCTC 10816 / Prevot 55134)</name>
    <name type="common">Listeria denitrificans</name>
    <dbReference type="NCBI Taxonomy" id="471856"/>
    <lineage>
        <taxon>Bacteria</taxon>
        <taxon>Bacillati</taxon>
        <taxon>Actinomycetota</taxon>
        <taxon>Actinomycetes</taxon>
        <taxon>Micrococcales</taxon>
        <taxon>Jonesiaceae</taxon>
        <taxon>Jonesia</taxon>
    </lineage>
</organism>
<dbReference type="AlphaFoldDB" id="C7R5D2"/>
<evidence type="ECO:0000313" key="2">
    <source>
        <dbReference type="EMBL" id="ACV07810.1"/>
    </source>
</evidence>
<sequence>MTTQGPPARPVRTFLLTRRPLIPLLFAAILVIVLCRYADAPYAIASLNLALDTPMTFLIPGVLGATAALLSHSSTPDMEQVATPRLAQHRTILLAAVVLTQWVYLLGAAWAMHRFASVDVLPEITAQLWWATVFYQGICILSAAAFTSVKMWILPLIMLTIPFMFGYAPNTTPYWWNVLLTVHPFTSTLAVVLLAAGLIATRTCRQGFLEPRA</sequence>
<keyword evidence="1" id="KW-0812">Transmembrane</keyword>
<dbReference type="EMBL" id="CP001706">
    <property type="protein sequence ID" value="ACV07810.1"/>
    <property type="molecule type" value="Genomic_DNA"/>
</dbReference>
<feature type="transmembrane region" description="Helical" evidence="1">
    <location>
        <begin position="21"/>
        <end position="39"/>
    </location>
</feature>
<feature type="transmembrane region" description="Helical" evidence="1">
    <location>
        <begin position="51"/>
        <end position="70"/>
    </location>
</feature>
<dbReference type="RefSeq" id="WP_012805915.1">
    <property type="nucleotide sequence ID" value="NC_013174.1"/>
</dbReference>
<dbReference type="KEGG" id="jde:Jden_0135"/>
<proteinExistence type="predicted"/>
<dbReference type="Proteomes" id="UP000000628">
    <property type="component" value="Chromosome"/>
</dbReference>
<protein>
    <submittedName>
        <fullName evidence="2">Uncharacterized protein</fullName>
    </submittedName>
</protein>
<keyword evidence="1" id="KW-0472">Membrane</keyword>
<keyword evidence="1" id="KW-1133">Transmembrane helix</keyword>
<feature type="transmembrane region" description="Helical" evidence="1">
    <location>
        <begin position="174"/>
        <end position="200"/>
    </location>
</feature>
<dbReference type="HOGENOM" id="CLU_1292950_0_0_11"/>
<name>C7R5D2_JONDD</name>
<feature type="transmembrane region" description="Helical" evidence="1">
    <location>
        <begin position="124"/>
        <end position="144"/>
    </location>
</feature>
<evidence type="ECO:0000256" key="1">
    <source>
        <dbReference type="SAM" id="Phobius"/>
    </source>
</evidence>
<keyword evidence="3" id="KW-1185">Reference proteome</keyword>
<accession>C7R5D2</accession>
<feature type="transmembrane region" description="Helical" evidence="1">
    <location>
        <begin position="151"/>
        <end position="168"/>
    </location>
</feature>